<evidence type="ECO:0000256" key="5">
    <source>
        <dbReference type="ARBA" id="ARBA00023242"/>
    </source>
</evidence>
<proteinExistence type="evidence at transcript level"/>
<dbReference type="Pfam" id="PF14799">
    <property type="entry name" value="FAM195"/>
    <property type="match status" value="1"/>
</dbReference>
<dbReference type="InterPro" id="IPR029428">
    <property type="entry name" value="MCRIP"/>
</dbReference>
<keyword evidence="4" id="KW-0963">Cytoplasm</keyword>
<dbReference type="GO" id="GO:0005634">
    <property type="term" value="C:nucleus"/>
    <property type="evidence" value="ECO:0007669"/>
    <property type="project" value="UniProtKB-SubCell"/>
</dbReference>
<sequence>REVGETPKISFVHQSRHSKMDRNSNGFTYVRRQGQMISPGVTRRPPMPPRETITQHDELIKYIKEAWNKVTNEHGPHGGPVFYRPESDPPRIPGFTPFDLEGYWGQRLVQNVRISQGHQ</sequence>
<evidence type="ECO:0000256" key="4">
    <source>
        <dbReference type="ARBA" id="ARBA00022490"/>
    </source>
</evidence>
<evidence type="ECO:0008006" key="8">
    <source>
        <dbReference type="Google" id="ProtNLM"/>
    </source>
</evidence>
<dbReference type="GO" id="GO:0010494">
    <property type="term" value="C:cytoplasmic stress granule"/>
    <property type="evidence" value="ECO:0007669"/>
    <property type="project" value="UniProtKB-SubCell"/>
</dbReference>
<accession>A0A0K8TNY8</accession>
<name>A0A0K8TNY8_TABBR</name>
<evidence type="ECO:0000256" key="2">
    <source>
        <dbReference type="ARBA" id="ARBA00004210"/>
    </source>
</evidence>
<evidence type="ECO:0000313" key="7">
    <source>
        <dbReference type="EMBL" id="JAI15873.1"/>
    </source>
</evidence>
<feature type="region of interest" description="Disordered" evidence="6">
    <location>
        <begin position="1"/>
        <end position="51"/>
    </location>
</feature>
<comment type="similarity">
    <text evidence="3">Belongs to the MCRIP family.</text>
</comment>
<keyword evidence="5" id="KW-0539">Nucleus</keyword>
<comment type="subcellular location">
    <subcellularLocation>
        <location evidence="2">Cytoplasm</location>
        <location evidence="2">Stress granule</location>
    </subcellularLocation>
    <subcellularLocation>
        <location evidence="1">Nucleus</location>
    </subcellularLocation>
</comment>
<organism evidence="7">
    <name type="scientific">Tabanus bromius</name>
    <name type="common">Band-eyed brown horse fly</name>
    <dbReference type="NCBI Taxonomy" id="304241"/>
    <lineage>
        <taxon>Eukaryota</taxon>
        <taxon>Metazoa</taxon>
        <taxon>Ecdysozoa</taxon>
        <taxon>Arthropoda</taxon>
        <taxon>Hexapoda</taxon>
        <taxon>Insecta</taxon>
        <taxon>Pterygota</taxon>
        <taxon>Neoptera</taxon>
        <taxon>Endopterygota</taxon>
        <taxon>Diptera</taxon>
        <taxon>Brachycera</taxon>
        <taxon>Tabanomorpha</taxon>
        <taxon>Tabanoidea</taxon>
        <taxon>Tabanidae</taxon>
        <taxon>Tabanus</taxon>
    </lineage>
</organism>
<feature type="non-terminal residue" evidence="7">
    <location>
        <position position="1"/>
    </location>
</feature>
<dbReference type="AlphaFoldDB" id="A0A0K8TNY8"/>
<protein>
    <recommendedName>
        <fullName evidence="8">MAPK regulated corepressor interacting protein 2</fullName>
    </recommendedName>
</protein>
<reference evidence="7" key="1">
    <citation type="journal article" date="2015" name="Insect Biochem. Mol. Biol.">
        <title>An insight into the sialome of the horse fly, Tabanus bromius.</title>
        <authorList>
            <person name="Ribeiro J.M."/>
            <person name="Kazimirova M."/>
            <person name="Takac P."/>
            <person name="Andersen J.F."/>
            <person name="Francischetti I.M."/>
        </authorList>
    </citation>
    <scope>NUCLEOTIDE SEQUENCE</scope>
</reference>
<evidence type="ECO:0000256" key="1">
    <source>
        <dbReference type="ARBA" id="ARBA00004123"/>
    </source>
</evidence>
<evidence type="ECO:0000256" key="3">
    <source>
        <dbReference type="ARBA" id="ARBA00010821"/>
    </source>
</evidence>
<evidence type="ECO:0000256" key="6">
    <source>
        <dbReference type="SAM" id="MobiDB-lite"/>
    </source>
</evidence>
<dbReference type="EMBL" id="GDAI01001730">
    <property type="protein sequence ID" value="JAI15873.1"/>
    <property type="molecule type" value="mRNA"/>
</dbReference>